<evidence type="ECO:0000313" key="2">
    <source>
        <dbReference type="Proteomes" id="UP000265566"/>
    </source>
</evidence>
<accession>A0A396I4D2</accession>
<evidence type="ECO:0000313" key="1">
    <source>
        <dbReference type="EMBL" id="RHN60469.1"/>
    </source>
</evidence>
<protein>
    <submittedName>
        <fullName evidence="1">Uncharacterized protein</fullName>
    </submittedName>
</protein>
<sequence length="65" mass="7957">MFMCFYYKSYVILTHRKMLICIWPVLLRLETARFINLLKVENEKECMALSSKEVEACLWYIRFQV</sequence>
<dbReference type="EMBL" id="PSQE01000004">
    <property type="protein sequence ID" value="RHN60469.1"/>
    <property type="molecule type" value="Genomic_DNA"/>
</dbReference>
<gene>
    <name evidence="1" type="ORF">MtrunA17_Chr4g0026151</name>
</gene>
<organism evidence="1 2">
    <name type="scientific">Medicago truncatula</name>
    <name type="common">Barrel medic</name>
    <name type="synonym">Medicago tribuloides</name>
    <dbReference type="NCBI Taxonomy" id="3880"/>
    <lineage>
        <taxon>Eukaryota</taxon>
        <taxon>Viridiplantae</taxon>
        <taxon>Streptophyta</taxon>
        <taxon>Embryophyta</taxon>
        <taxon>Tracheophyta</taxon>
        <taxon>Spermatophyta</taxon>
        <taxon>Magnoliopsida</taxon>
        <taxon>eudicotyledons</taxon>
        <taxon>Gunneridae</taxon>
        <taxon>Pentapetalae</taxon>
        <taxon>rosids</taxon>
        <taxon>fabids</taxon>
        <taxon>Fabales</taxon>
        <taxon>Fabaceae</taxon>
        <taxon>Papilionoideae</taxon>
        <taxon>50 kb inversion clade</taxon>
        <taxon>NPAAA clade</taxon>
        <taxon>Hologalegina</taxon>
        <taxon>IRL clade</taxon>
        <taxon>Trifolieae</taxon>
        <taxon>Medicago</taxon>
    </lineage>
</organism>
<dbReference type="Gramene" id="rna22782">
    <property type="protein sequence ID" value="RHN60469.1"/>
    <property type="gene ID" value="gene22782"/>
</dbReference>
<dbReference type="AlphaFoldDB" id="A0A396I4D2"/>
<dbReference type="Proteomes" id="UP000265566">
    <property type="component" value="Chromosome 4"/>
</dbReference>
<proteinExistence type="predicted"/>
<name>A0A396I4D2_MEDTR</name>
<comment type="caution">
    <text evidence="1">The sequence shown here is derived from an EMBL/GenBank/DDBJ whole genome shotgun (WGS) entry which is preliminary data.</text>
</comment>
<reference evidence="2" key="1">
    <citation type="journal article" date="2018" name="Nat. Plants">
        <title>Whole-genome landscape of Medicago truncatula symbiotic genes.</title>
        <authorList>
            <person name="Pecrix Y."/>
            <person name="Staton S.E."/>
            <person name="Sallet E."/>
            <person name="Lelandais-Briere C."/>
            <person name="Moreau S."/>
            <person name="Carrere S."/>
            <person name="Blein T."/>
            <person name="Jardinaud M.F."/>
            <person name="Latrasse D."/>
            <person name="Zouine M."/>
            <person name="Zahm M."/>
            <person name="Kreplak J."/>
            <person name="Mayjonade B."/>
            <person name="Satge C."/>
            <person name="Perez M."/>
            <person name="Cauet S."/>
            <person name="Marande W."/>
            <person name="Chantry-Darmon C."/>
            <person name="Lopez-Roques C."/>
            <person name="Bouchez O."/>
            <person name="Berard A."/>
            <person name="Debelle F."/>
            <person name="Munos S."/>
            <person name="Bendahmane A."/>
            <person name="Berges H."/>
            <person name="Niebel A."/>
            <person name="Buitink J."/>
            <person name="Frugier F."/>
            <person name="Benhamed M."/>
            <person name="Crespi M."/>
            <person name="Gouzy J."/>
            <person name="Gamas P."/>
        </authorList>
    </citation>
    <scope>NUCLEOTIDE SEQUENCE [LARGE SCALE GENOMIC DNA]</scope>
    <source>
        <strain evidence="2">cv. Jemalong A17</strain>
    </source>
</reference>